<evidence type="ECO:0000256" key="1">
    <source>
        <dbReference type="SAM" id="SignalP"/>
    </source>
</evidence>
<gene>
    <name evidence="2" type="ORF">GCM10009126_30080</name>
</gene>
<keyword evidence="1" id="KW-0732">Signal</keyword>
<dbReference type="RefSeq" id="WP_343883622.1">
    <property type="nucleotide sequence ID" value="NZ_BAAAFO010000004.1"/>
</dbReference>
<comment type="caution">
    <text evidence="2">The sequence shown here is derived from an EMBL/GenBank/DDBJ whole genome shotgun (WGS) entry which is preliminary data.</text>
</comment>
<feature type="chain" id="PRO_5046729313" description="Oar protein" evidence="1">
    <location>
        <begin position="38"/>
        <end position="128"/>
    </location>
</feature>
<dbReference type="EMBL" id="BAAAFO010000004">
    <property type="protein sequence ID" value="GAA0262447.1"/>
    <property type="molecule type" value="Genomic_DNA"/>
</dbReference>
<feature type="signal peptide" evidence="1">
    <location>
        <begin position="1"/>
        <end position="37"/>
    </location>
</feature>
<evidence type="ECO:0000313" key="3">
    <source>
        <dbReference type="Proteomes" id="UP001500657"/>
    </source>
</evidence>
<evidence type="ECO:0000313" key="2">
    <source>
        <dbReference type="EMBL" id="GAA0262447.1"/>
    </source>
</evidence>
<dbReference type="InterPro" id="IPR013784">
    <property type="entry name" value="Carb-bd-like_fold"/>
</dbReference>
<dbReference type="Proteomes" id="UP001500657">
    <property type="component" value="Unassembled WGS sequence"/>
</dbReference>
<protein>
    <recommendedName>
        <fullName evidence="4">Oar protein</fullName>
    </recommendedName>
</protein>
<keyword evidence="3" id="KW-1185">Reference proteome</keyword>
<reference evidence="3" key="1">
    <citation type="journal article" date="2019" name="Int. J. Syst. Evol. Microbiol.">
        <title>The Global Catalogue of Microorganisms (GCM) 10K type strain sequencing project: providing services to taxonomists for standard genome sequencing and annotation.</title>
        <authorList>
            <consortium name="The Broad Institute Genomics Platform"/>
            <consortium name="The Broad Institute Genome Sequencing Center for Infectious Disease"/>
            <person name="Wu L."/>
            <person name="Ma J."/>
        </authorList>
    </citation>
    <scope>NUCLEOTIDE SEQUENCE [LARGE SCALE GENOMIC DNA]</scope>
    <source>
        <strain evidence="3">JCM 16242</strain>
    </source>
</reference>
<dbReference type="SUPFAM" id="SSF49452">
    <property type="entry name" value="Starch-binding domain-like"/>
    <property type="match status" value="1"/>
</dbReference>
<evidence type="ECO:0008006" key="4">
    <source>
        <dbReference type="Google" id="ProtNLM"/>
    </source>
</evidence>
<organism evidence="2 3">
    <name type="scientific">Rhodanobacter caeni</name>
    <dbReference type="NCBI Taxonomy" id="657654"/>
    <lineage>
        <taxon>Bacteria</taxon>
        <taxon>Pseudomonadati</taxon>
        <taxon>Pseudomonadota</taxon>
        <taxon>Gammaproteobacteria</taxon>
        <taxon>Lysobacterales</taxon>
        <taxon>Rhodanobacteraceae</taxon>
        <taxon>Rhodanobacter</taxon>
    </lineage>
</organism>
<accession>A0ABP3EIV8</accession>
<sequence length="128" mass="13158">MNTILSFRFALHRVARGLALAGVVGACAVAGTSTASAQATAGKVFGKAPAGYSITVHSDATGIGRTVKADAEGRYSAAQLQPGIYTVTLKQDDQPVAKHLNVPVTVGRGIEVDFKCGEIKCNQAVATK</sequence>
<dbReference type="Gene3D" id="2.60.40.1120">
    <property type="entry name" value="Carboxypeptidase-like, regulatory domain"/>
    <property type="match status" value="1"/>
</dbReference>
<name>A0ABP3EIV8_9GAMM</name>
<dbReference type="Pfam" id="PF13620">
    <property type="entry name" value="CarboxypepD_reg"/>
    <property type="match status" value="1"/>
</dbReference>
<proteinExistence type="predicted"/>